<dbReference type="Pfam" id="PF24345">
    <property type="entry name" value="PH_24"/>
    <property type="match status" value="1"/>
</dbReference>
<protein>
    <recommendedName>
        <fullName evidence="2">PH domain-containing protein</fullName>
    </recommendedName>
</protein>
<dbReference type="Proteomes" id="UP000094385">
    <property type="component" value="Unassembled WGS sequence"/>
</dbReference>
<dbReference type="OrthoDB" id="4092486at2759"/>
<feature type="domain" description="PH" evidence="2">
    <location>
        <begin position="1156"/>
        <end position="1288"/>
    </location>
</feature>
<feature type="region of interest" description="Disordered" evidence="1">
    <location>
        <begin position="480"/>
        <end position="519"/>
    </location>
</feature>
<gene>
    <name evidence="3" type="ORF">LIPSTDRAFT_436</name>
</gene>
<dbReference type="EMBL" id="KV454289">
    <property type="protein sequence ID" value="ODQ76510.1"/>
    <property type="molecule type" value="Genomic_DNA"/>
</dbReference>
<accession>A0A1E3QFU5</accession>
<feature type="compositionally biased region" description="Low complexity" evidence="1">
    <location>
        <begin position="1"/>
        <end position="15"/>
    </location>
</feature>
<feature type="compositionally biased region" description="Low complexity" evidence="1">
    <location>
        <begin position="1112"/>
        <end position="1123"/>
    </location>
</feature>
<reference evidence="3 4" key="1">
    <citation type="journal article" date="2016" name="Proc. Natl. Acad. Sci. U.S.A.">
        <title>Comparative genomics of biotechnologically important yeasts.</title>
        <authorList>
            <person name="Riley R."/>
            <person name="Haridas S."/>
            <person name="Wolfe K.H."/>
            <person name="Lopes M.R."/>
            <person name="Hittinger C.T."/>
            <person name="Goeker M."/>
            <person name="Salamov A.A."/>
            <person name="Wisecaver J.H."/>
            <person name="Long T.M."/>
            <person name="Calvey C.H."/>
            <person name="Aerts A.L."/>
            <person name="Barry K.W."/>
            <person name="Choi C."/>
            <person name="Clum A."/>
            <person name="Coughlan A.Y."/>
            <person name="Deshpande S."/>
            <person name="Douglass A.P."/>
            <person name="Hanson S.J."/>
            <person name="Klenk H.-P."/>
            <person name="LaButti K.M."/>
            <person name="Lapidus A."/>
            <person name="Lindquist E.A."/>
            <person name="Lipzen A.M."/>
            <person name="Meier-Kolthoff J.P."/>
            <person name="Ohm R.A."/>
            <person name="Otillar R.P."/>
            <person name="Pangilinan J.L."/>
            <person name="Peng Y."/>
            <person name="Rokas A."/>
            <person name="Rosa C.A."/>
            <person name="Scheuner C."/>
            <person name="Sibirny A.A."/>
            <person name="Slot J.C."/>
            <person name="Stielow J.B."/>
            <person name="Sun H."/>
            <person name="Kurtzman C.P."/>
            <person name="Blackwell M."/>
            <person name="Grigoriev I.V."/>
            <person name="Jeffries T.W."/>
        </authorList>
    </citation>
    <scope>NUCLEOTIDE SEQUENCE [LARGE SCALE GENOMIC DNA]</scope>
    <source>
        <strain evidence="3 4">NRRL Y-11557</strain>
    </source>
</reference>
<feature type="compositionally biased region" description="Acidic residues" evidence="1">
    <location>
        <begin position="784"/>
        <end position="793"/>
    </location>
</feature>
<feature type="region of interest" description="Disordered" evidence="1">
    <location>
        <begin position="939"/>
        <end position="991"/>
    </location>
</feature>
<dbReference type="STRING" id="675824.A0A1E3QFU5"/>
<feature type="compositionally biased region" description="Basic and acidic residues" evidence="1">
    <location>
        <begin position="794"/>
        <end position="820"/>
    </location>
</feature>
<feature type="compositionally biased region" description="Low complexity" evidence="1">
    <location>
        <begin position="942"/>
        <end position="970"/>
    </location>
</feature>
<feature type="compositionally biased region" description="Basic and acidic residues" evidence="1">
    <location>
        <begin position="1093"/>
        <end position="1109"/>
    </location>
</feature>
<evidence type="ECO:0000313" key="3">
    <source>
        <dbReference type="EMBL" id="ODQ76510.1"/>
    </source>
</evidence>
<feature type="compositionally biased region" description="Basic and acidic residues" evidence="1">
    <location>
        <begin position="484"/>
        <end position="494"/>
    </location>
</feature>
<feature type="region of interest" description="Disordered" evidence="1">
    <location>
        <begin position="1090"/>
        <end position="1123"/>
    </location>
</feature>
<feature type="region of interest" description="Disordered" evidence="1">
    <location>
        <begin position="784"/>
        <end position="841"/>
    </location>
</feature>
<evidence type="ECO:0000256" key="1">
    <source>
        <dbReference type="SAM" id="MobiDB-lite"/>
    </source>
</evidence>
<sequence>MVHTASSSIATSSTSRPGTSMTTGTGYSFQRFNALTVNDLFEELKTTEVQYIRDLGFMRSVRLVEELLISHSALEPSLTKILEWAEEAAPIYNQYVKEYMFNPDETQEMIYLKRRPLVRLRFYAKFFKKLEEFLPNVKNISVPTSTYRALVTSARVKVESEKLRIARLQVDFSRVRSFDNLQPVASWFNSQFISMRSYCQCHLTHRTGKTFSGLPVEILLITEPLMSDALAVCQLHEFHRYLLFPTFRRADVVYSLGSSYSAIALTSYNGSVLELEFSSMENRSTWAAKFQEIFPPAPALPSVAQRHQSNSNFEGLQISTGNSKSAETDGVLLPAEILESELQSPRLFEEPEIKPYIVSDTSPQKKRHSVFKYGSMVAQATQAASQKMQVRFSRISTDSKVAGVSSSASPYKQRQELLRQPSSVQGIVLTEEESPDLKQKEAAKVAEQKVEPCRPDKGMDVATDATLEKVANNARECATPGITEKNKPERDVTERAVNSVTKPSISETESVPDELAAPSESTIQVVTPSRDGVMALAGASTSSERSFVPETFHATSTTDSSYVSLADSRPKSSLSFARRKDYGSSTVSRLSSAFRKISPRQVAADNTVYDAGNESATSGFHLRLATSGKRASTSTTVVSPILSDRSSLASVSTEITDDGIPKAQKHSSSVLRNMKFARSMMRSSLSNTAPSVGEYGSRGNKSVNCPSMTVPIPASPVVQQGDEKTKKFNVFSRSARKARAAASQLSVKVQPEVEAEKATTVSTVPPSPSVEESVVETIRKELVSEEQEIEAGDEESKTEAAIPERRTLKNGDADSKKEIFRPLPRIPTGTAPEANADDKGDQASVEAVYAGEENIQDFVRVPTVSPLKINVELKPPALRRLSVSPGYAPSLGEDIVVTNDGAEVALKSEDIRTTCMDRLGIDELIQEVEIFTPRINISGDVPLPSTSSSDSASESPPLLPLLPLRVGTSRLSHESRSSRSSRTSTVRDSKATLRAVADQGLERYVLIDRPMSDSEEEADEHEAPTYNIFDVNMSGSFLPTSEQVAIAYEEEVDMSLPCNSVASLNIGQRTSLPQQLSPVSSVRSIVSAVSRDSSVRGESRPSSPLKKEYAPSSISSGSVWDDSTSVSEDATSVSASATTPSPTLQNSDDMKIVLFRSNALVYQWSAQHRWDRICEKELRVIVTVTEDSGAIEVWPITGGGDQSIVPSSTSSISHGNSVQFKFGDKALSTSNDGSILTIALDKHVNIRRSTAFDIHVKKAGSSGITMFRTRTAIEADRMYNAMNSCRLDFQGISSGPYSSSAPSIASSETSSSHSSIGSSLFSGHASIWYHPLLDSTNHSGNNSGDSSITGIGEVLLIKDFKCRLFLRQNALKWRNLGPANLSVTGIPDGVGNKVTVKRHDGQVFFDLVVQRNSFERVGRTGLAVHVMDELSEHADAVADGESRIAVYMLQFKGEKDTNLVDRAIKETV</sequence>
<organism evidence="3 4">
    <name type="scientific">Lipomyces starkeyi NRRL Y-11557</name>
    <dbReference type="NCBI Taxonomy" id="675824"/>
    <lineage>
        <taxon>Eukaryota</taxon>
        <taxon>Fungi</taxon>
        <taxon>Dikarya</taxon>
        <taxon>Ascomycota</taxon>
        <taxon>Saccharomycotina</taxon>
        <taxon>Lipomycetes</taxon>
        <taxon>Lipomycetales</taxon>
        <taxon>Lipomycetaceae</taxon>
        <taxon>Lipomyces</taxon>
    </lineage>
</organism>
<feature type="region of interest" description="Disordered" evidence="1">
    <location>
        <begin position="1"/>
        <end position="22"/>
    </location>
</feature>
<evidence type="ECO:0000259" key="2">
    <source>
        <dbReference type="Pfam" id="PF24345"/>
    </source>
</evidence>
<name>A0A1E3QFU5_LIPST</name>
<dbReference type="InterPro" id="IPR056223">
    <property type="entry name" value="PH_24"/>
</dbReference>
<proteinExistence type="predicted"/>
<keyword evidence="4" id="KW-1185">Reference proteome</keyword>
<evidence type="ECO:0000313" key="4">
    <source>
        <dbReference type="Proteomes" id="UP000094385"/>
    </source>
</evidence>
<feature type="compositionally biased region" description="Polar residues" evidence="1">
    <location>
        <begin position="496"/>
        <end position="509"/>
    </location>
</feature>